<feature type="transmembrane region" description="Helical" evidence="6">
    <location>
        <begin position="25"/>
        <end position="51"/>
    </location>
</feature>
<feature type="transmembrane region" description="Helical" evidence="6">
    <location>
        <begin position="148"/>
        <end position="166"/>
    </location>
</feature>
<comment type="caution">
    <text evidence="7">The sequence shown here is derived from an EMBL/GenBank/DDBJ whole genome shotgun (WGS) entry which is preliminary data.</text>
</comment>
<evidence type="ECO:0000313" key="7">
    <source>
        <dbReference type="EMBL" id="CZS92174.1"/>
    </source>
</evidence>
<organism evidence="7 8">
    <name type="scientific">Rhynchosporium graminicola</name>
    <dbReference type="NCBI Taxonomy" id="2792576"/>
    <lineage>
        <taxon>Eukaryota</taxon>
        <taxon>Fungi</taxon>
        <taxon>Dikarya</taxon>
        <taxon>Ascomycota</taxon>
        <taxon>Pezizomycotina</taxon>
        <taxon>Leotiomycetes</taxon>
        <taxon>Helotiales</taxon>
        <taxon>Ploettnerulaceae</taxon>
        <taxon>Rhynchosporium</taxon>
    </lineage>
</organism>
<evidence type="ECO:0000256" key="6">
    <source>
        <dbReference type="SAM" id="Phobius"/>
    </source>
</evidence>
<feature type="transmembrane region" description="Helical" evidence="6">
    <location>
        <begin position="236"/>
        <end position="257"/>
    </location>
</feature>
<evidence type="ECO:0000313" key="8">
    <source>
        <dbReference type="Proteomes" id="UP000178129"/>
    </source>
</evidence>
<name>A0A1E1K6G6_9HELO</name>
<dbReference type="GO" id="GO:0022857">
    <property type="term" value="F:transmembrane transporter activity"/>
    <property type="evidence" value="ECO:0007669"/>
    <property type="project" value="InterPro"/>
</dbReference>
<dbReference type="InterPro" id="IPR002293">
    <property type="entry name" value="AA/rel_permease1"/>
</dbReference>
<comment type="subcellular location">
    <subcellularLocation>
        <location evidence="1">Membrane</location>
        <topology evidence="1">Multi-pass membrane protein</topology>
    </subcellularLocation>
</comment>
<evidence type="ECO:0000256" key="5">
    <source>
        <dbReference type="ARBA" id="ARBA00023136"/>
    </source>
</evidence>
<dbReference type="Proteomes" id="UP000178129">
    <property type="component" value="Unassembled WGS sequence"/>
</dbReference>
<evidence type="ECO:0000256" key="4">
    <source>
        <dbReference type="ARBA" id="ARBA00022989"/>
    </source>
</evidence>
<feature type="transmembrane region" description="Helical" evidence="6">
    <location>
        <begin position="111"/>
        <end position="136"/>
    </location>
</feature>
<keyword evidence="5 6" id="KW-0472">Membrane</keyword>
<dbReference type="AlphaFoldDB" id="A0A1E1K6G6"/>
<dbReference type="STRING" id="914237.A0A1E1K6G6"/>
<evidence type="ECO:0000256" key="1">
    <source>
        <dbReference type="ARBA" id="ARBA00004141"/>
    </source>
</evidence>
<proteinExistence type="predicted"/>
<accession>A0A1E1K6G6</accession>
<dbReference type="Pfam" id="PF13520">
    <property type="entry name" value="AA_permease_2"/>
    <property type="match status" value="1"/>
</dbReference>
<dbReference type="PANTHER" id="PTHR45649">
    <property type="entry name" value="AMINO-ACID PERMEASE BAT1"/>
    <property type="match status" value="1"/>
</dbReference>
<keyword evidence="2" id="KW-0813">Transport</keyword>
<sequence length="297" mass="32509">MTTTLTNHESPRGARLERKMSKINMLAMTFAILNTWIALAGVMGTVLSWRICCGCLRLHFLCVMQRLHDCKFRGACIYMADSWGPVPLRIHARQRKMEEDLVVFNVGWLSIVGWLTMVTTAAYFAAFFITAAIIVATDGTYESAPWKVYLMFVAIIVFTTITNLYGNKIMYQCITGIMLRTDATYVFTSFSNTTGWPSGISWILGMLQSVLSLIGSDAATHMSEEMPRPTLDTPKAMVYSIVVGGITGLGFILVVLFCSNGLQTVLATATGLPITALVHQSTGSATAASILTLMLAI</sequence>
<dbReference type="GO" id="GO:0016020">
    <property type="term" value="C:membrane"/>
    <property type="evidence" value="ECO:0007669"/>
    <property type="project" value="UniProtKB-SubCell"/>
</dbReference>
<gene>
    <name evidence="7" type="ORF">RCO7_00736</name>
</gene>
<protein>
    <recommendedName>
        <fullName evidence="9">Amino acid transporter transmembrane domain-containing protein</fullName>
    </recommendedName>
</protein>
<keyword evidence="3 6" id="KW-0812">Transmembrane</keyword>
<keyword evidence="4 6" id="KW-1133">Transmembrane helix</keyword>
<dbReference type="Gene3D" id="1.20.1740.10">
    <property type="entry name" value="Amino acid/polyamine transporter I"/>
    <property type="match status" value="1"/>
</dbReference>
<reference evidence="8" key="1">
    <citation type="submission" date="2016-03" db="EMBL/GenBank/DDBJ databases">
        <authorList>
            <person name="Ploux O."/>
        </authorList>
    </citation>
    <scope>NUCLEOTIDE SEQUENCE [LARGE SCALE GENOMIC DNA]</scope>
    <source>
        <strain evidence="8">UK7</strain>
    </source>
</reference>
<keyword evidence="8" id="KW-1185">Reference proteome</keyword>
<dbReference type="EMBL" id="FJUW01000005">
    <property type="protein sequence ID" value="CZS92174.1"/>
    <property type="molecule type" value="Genomic_DNA"/>
</dbReference>
<feature type="transmembrane region" description="Helical" evidence="6">
    <location>
        <begin position="195"/>
        <end position="215"/>
    </location>
</feature>
<evidence type="ECO:0000256" key="3">
    <source>
        <dbReference type="ARBA" id="ARBA00022692"/>
    </source>
</evidence>
<evidence type="ECO:0008006" key="9">
    <source>
        <dbReference type="Google" id="ProtNLM"/>
    </source>
</evidence>
<dbReference type="PANTHER" id="PTHR45649:SF14">
    <property type="entry name" value="GABA PERMEASE"/>
    <property type="match status" value="1"/>
</dbReference>
<evidence type="ECO:0000256" key="2">
    <source>
        <dbReference type="ARBA" id="ARBA00022448"/>
    </source>
</evidence>
<dbReference type="InParanoid" id="A0A1E1K6G6"/>